<dbReference type="GeneID" id="93583603"/>
<sequence length="187" mass="20159">MSGDVELFFQFINGQVVLAPAPSDGSGPPLLAISNTGYLKVSKGSEEIAYLRPNSTLLDESRLKTRQDTPLCNVVVGLKENLQGPQPQVPDVQQPRHRLHPLLPPPAILHFQIQTQTPTRPSEPATPTTPSPSASKTFAPPSQATNSSPQSPPQQLQQPAPSQPHQPAFQPQPQKQRQPPTSSPPTS</sequence>
<evidence type="ECO:0000256" key="1">
    <source>
        <dbReference type="SAM" id="MobiDB-lite"/>
    </source>
</evidence>
<dbReference type="EMBL" id="SAEB01000001">
    <property type="protein sequence ID" value="RVD90320.1"/>
    <property type="molecule type" value="Genomic_DNA"/>
</dbReference>
<feature type="compositionally biased region" description="Low complexity" evidence="1">
    <location>
        <begin position="117"/>
        <end position="180"/>
    </location>
</feature>
<evidence type="ECO:0000313" key="3">
    <source>
        <dbReference type="Proteomes" id="UP000283090"/>
    </source>
</evidence>
<feature type="region of interest" description="Disordered" evidence="1">
    <location>
        <begin position="116"/>
        <end position="187"/>
    </location>
</feature>
<dbReference type="AlphaFoldDB" id="A0A437AGS8"/>
<organism evidence="2 3">
    <name type="scientific">Arthrobotrys flagrans</name>
    <name type="common">Nematode-trapping fungus</name>
    <name type="synonym">Trichothecium flagrans</name>
    <dbReference type="NCBI Taxonomy" id="97331"/>
    <lineage>
        <taxon>Eukaryota</taxon>
        <taxon>Fungi</taxon>
        <taxon>Dikarya</taxon>
        <taxon>Ascomycota</taxon>
        <taxon>Pezizomycotina</taxon>
        <taxon>Orbiliomycetes</taxon>
        <taxon>Orbiliales</taxon>
        <taxon>Orbiliaceae</taxon>
        <taxon>Arthrobotrys</taxon>
    </lineage>
</organism>
<dbReference type="RefSeq" id="XP_067495864.1">
    <property type="nucleotide sequence ID" value="XM_067629888.1"/>
</dbReference>
<feature type="region of interest" description="Disordered" evidence="1">
    <location>
        <begin position="82"/>
        <end position="103"/>
    </location>
</feature>
<proteinExistence type="predicted"/>
<evidence type="ECO:0000313" key="2">
    <source>
        <dbReference type="EMBL" id="RVD90320.1"/>
    </source>
</evidence>
<accession>A0A437AGS8</accession>
<name>A0A437AGS8_ARTFL</name>
<dbReference type="VEuPathDB" id="FungiDB:DFL_001292"/>
<gene>
    <name evidence="2" type="ORF">DFL_001292</name>
</gene>
<reference evidence="2 3" key="1">
    <citation type="submission" date="2019-01" db="EMBL/GenBank/DDBJ databases">
        <title>Intercellular communication is required for trap formation in the nematode-trapping fungus Duddingtonia flagrans.</title>
        <authorList>
            <person name="Youssar L."/>
            <person name="Wernet V."/>
            <person name="Hensel N."/>
            <person name="Hildebrandt H.-G."/>
            <person name="Fischer R."/>
        </authorList>
    </citation>
    <scope>NUCLEOTIDE SEQUENCE [LARGE SCALE GENOMIC DNA]</scope>
    <source>
        <strain evidence="2 3">CBS H-5679</strain>
    </source>
</reference>
<keyword evidence="3" id="KW-1185">Reference proteome</keyword>
<comment type="caution">
    <text evidence="2">The sequence shown here is derived from an EMBL/GenBank/DDBJ whole genome shotgun (WGS) entry which is preliminary data.</text>
</comment>
<dbReference type="Proteomes" id="UP000283090">
    <property type="component" value="Unassembled WGS sequence"/>
</dbReference>
<protein>
    <submittedName>
        <fullName evidence="2">Uncharacterized protein</fullName>
    </submittedName>
</protein>